<organism evidence="2 3">
    <name type="scientific">Pseudidiomarina insulisalsae</name>
    <dbReference type="NCBI Taxonomy" id="575789"/>
    <lineage>
        <taxon>Bacteria</taxon>
        <taxon>Pseudomonadati</taxon>
        <taxon>Pseudomonadota</taxon>
        <taxon>Gammaproteobacteria</taxon>
        <taxon>Alteromonadales</taxon>
        <taxon>Idiomarinaceae</taxon>
        <taxon>Pseudidiomarina</taxon>
    </lineage>
</organism>
<dbReference type="Proteomes" id="UP000288259">
    <property type="component" value="Unassembled WGS sequence"/>
</dbReference>
<evidence type="ECO:0008006" key="4">
    <source>
        <dbReference type="Google" id="ProtNLM"/>
    </source>
</evidence>
<keyword evidence="1" id="KW-0812">Transmembrane</keyword>
<feature type="transmembrane region" description="Helical" evidence="1">
    <location>
        <begin position="16"/>
        <end position="38"/>
    </location>
</feature>
<sequence>MIIHAKRRYLSPRNHGYLLLEAVIAMGALAAFALLVIATLGNFSPLLEQQQLQLQQQQEQQQIVLRDALIDTHSQLFQLQQGSL</sequence>
<dbReference type="AlphaFoldDB" id="A0A432YLS7"/>
<dbReference type="RefSeq" id="WP_126754401.1">
    <property type="nucleotide sequence ID" value="NZ_PIPY01000005.1"/>
</dbReference>
<proteinExistence type="predicted"/>
<evidence type="ECO:0000313" key="2">
    <source>
        <dbReference type="EMBL" id="RUO61941.1"/>
    </source>
</evidence>
<keyword evidence="1" id="KW-0472">Membrane</keyword>
<dbReference type="EMBL" id="PIPY01000005">
    <property type="protein sequence ID" value="RUO61941.1"/>
    <property type="molecule type" value="Genomic_DNA"/>
</dbReference>
<keyword evidence="3" id="KW-1185">Reference proteome</keyword>
<comment type="caution">
    <text evidence="2">The sequence shown here is derived from an EMBL/GenBank/DDBJ whole genome shotgun (WGS) entry which is preliminary data.</text>
</comment>
<reference evidence="3" key="1">
    <citation type="journal article" date="2018" name="Front. Microbiol.">
        <title>Genome-Based Analysis Reveals the Taxonomy and Diversity of the Family Idiomarinaceae.</title>
        <authorList>
            <person name="Liu Y."/>
            <person name="Lai Q."/>
            <person name="Shao Z."/>
        </authorList>
    </citation>
    <scope>NUCLEOTIDE SEQUENCE [LARGE SCALE GENOMIC DNA]</scope>
    <source>
        <strain evidence="3">CVS-6</strain>
    </source>
</reference>
<evidence type="ECO:0000313" key="3">
    <source>
        <dbReference type="Proteomes" id="UP000288259"/>
    </source>
</evidence>
<protein>
    <recommendedName>
        <fullName evidence="4">Type II secretion system protein</fullName>
    </recommendedName>
</protein>
<accession>A0A432YLS7</accession>
<name>A0A432YLS7_9GAMM</name>
<keyword evidence="1" id="KW-1133">Transmembrane helix</keyword>
<evidence type="ECO:0000256" key="1">
    <source>
        <dbReference type="SAM" id="Phobius"/>
    </source>
</evidence>
<gene>
    <name evidence="2" type="ORF">CWI71_06190</name>
</gene>